<dbReference type="SUPFAM" id="SSF52540">
    <property type="entry name" value="P-loop containing nucleoside triphosphate hydrolases"/>
    <property type="match status" value="1"/>
</dbReference>
<feature type="domain" description="AAA+ ATPase" evidence="1">
    <location>
        <begin position="109"/>
        <end position="237"/>
    </location>
</feature>
<dbReference type="CDD" id="cd00009">
    <property type="entry name" value="AAA"/>
    <property type="match status" value="1"/>
</dbReference>
<dbReference type="NCBIfam" id="NF005992">
    <property type="entry name" value="PRK08116.1"/>
    <property type="match status" value="1"/>
</dbReference>
<dbReference type="InterPro" id="IPR027417">
    <property type="entry name" value="P-loop_NTPase"/>
</dbReference>
<protein>
    <submittedName>
        <fullName evidence="2">DNA replication protein dnaC</fullName>
    </submittedName>
</protein>
<dbReference type="Proteomes" id="UP000095787">
    <property type="component" value="Unassembled WGS sequence"/>
</dbReference>
<evidence type="ECO:0000313" key="3">
    <source>
        <dbReference type="Proteomes" id="UP000095787"/>
    </source>
</evidence>
<dbReference type="Pfam" id="PF01695">
    <property type="entry name" value="IstB_IS21"/>
    <property type="match status" value="1"/>
</dbReference>
<dbReference type="InterPro" id="IPR002611">
    <property type="entry name" value="IstB_ATP-bd"/>
</dbReference>
<dbReference type="EMBL" id="CYZO01000025">
    <property type="protein sequence ID" value="CUO22533.1"/>
    <property type="molecule type" value="Genomic_DNA"/>
</dbReference>
<dbReference type="GO" id="GO:0006260">
    <property type="term" value="P:DNA replication"/>
    <property type="evidence" value="ECO:0007669"/>
    <property type="project" value="TreeGrafter"/>
</dbReference>
<sequence>MIKQENTYLGADGFAYCKICGEPVEAYFPPDSILGMKKHFRQCACIRQKREAEEKAYKEREHCELVERNRKICFEESRMYDWNFELAEETTTIEKAKEYTENWNDMKKNHIGFLLWGPIGTGKSYIAGCIANALLNQEITVKMTNFNTIIDDMFPLEDKTEYINALAKYELLILDDLGTERSSEYALGIVFSVIDRRYRSGRPLIVTTNLPIKQLKEETNIEKKRIYDRILEMCVPLYVGGSSYRSDIAHEKMGKMKTFFATAESSQTENIIEQTGTKTI</sequence>
<dbReference type="AlphaFoldDB" id="A0A174DAS4"/>
<dbReference type="SMART" id="SM00382">
    <property type="entry name" value="AAA"/>
    <property type="match status" value="1"/>
</dbReference>
<dbReference type="PANTHER" id="PTHR30050:SF4">
    <property type="entry name" value="ATP-BINDING PROTEIN RV3427C IN INSERTION SEQUENCE-RELATED"/>
    <property type="match status" value="1"/>
</dbReference>
<organism evidence="2 3">
    <name type="scientific">[Ruminococcus] torques</name>
    <dbReference type="NCBI Taxonomy" id="33039"/>
    <lineage>
        <taxon>Bacteria</taxon>
        <taxon>Bacillati</taxon>
        <taxon>Bacillota</taxon>
        <taxon>Clostridia</taxon>
        <taxon>Lachnospirales</taxon>
        <taxon>Lachnospiraceae</taxon>
        <taxon>Mediterraneibacter</taxon>
    </lineage>
</organism>
<dbReference type="PANTHER" id="PTHR30050">
    <property type="entry name" value="CHROMOSOMAL REPLICATION INITIATOR PROTEIN DNAA"/>
    <property type="match status" value="1"/>
</dbReference>
<accession>A0A174DAS4</accession>
<name>A0A174DAS4_9FIRM</name>
<evidence type="ECO:0000259" key="1">
    <source>
        <dbReference type="SMART" id="SM00382"/>
    </source>
</evidence>
<proteinExistence type="predicted"/>
<dbReference type="InterPro" id="IPR003593">
    <property type="entry name" value="AAA+_ATPase"/>
</dbReference>
<reference evidence="2 3" key="1">
    <citation type="submission" date="2015-09" db="EMBL/GenBank/DDBJ databases">
        <authorList>
            <consortium name="Pathogen Informatics"/>
        </authorList>
    </citation>
    <scope>NUCLEOTIDE SEQUENCE [LARGE SCALE GENOMIC DNA]</scope>
    <source>
        <strain evidence="2 3">2789STDY5834841</strain>
    </source>
</reference>
<evidence type="ECO:0000313" key="2">
    <source>
        <dbReference type="EMBL" id="CUO22533.1"/>
    </source>
</evidence>
<gene>
    <name evidence="2" type="primary">dnaC_3</name>
    <name evidence="2" type="ORF">ERS852456_01951</name>
</gene>
<dbReference type="GO" id="GO:0005524">
    <property type="term" value="F:ATP binding"/>
    <property type="evidence" value="ECO:0007669"/>
    <property type="project" value="InterPro"/>
</dbReference>
<dbReference type="Gene3D" id="3.40.50.300">
    <property type="entry name" value="P-loop containing nucleotide triphosphate hydrolases"/>
    <property type="match status" value="1"/>
</dbReference>
<dbReference type="RefSeq" id="WP_055159159.1">
    <property type="nucleotide sequence ID" value="NZ_CAUBVW010000033.1"/>
</dbReference>